<dbReference type="RefSeq" id="WP_047763366.1">
    <property type="nucleotide sequence ID" value="NZ_LAQL01000003.1"/>
</dbReference>
<sequence length="59" mass="7003">IMDQLSPHPREEMLIDEDWTSIEELKAYIEFITENGIMQQQITYFIAPPVVKYFAIQDL</sequence>
<organism evidence="1 2">
    <name type="scientific">Kiloniella spongiae</name>
    <dbReference type="NCBI Taxonomy" id="1489064"/>
    <lineage>
        <taxon>Bacteria</taxon>
        <taxon>Pseudomonadati</taxon>
        <taxon>Pseudomonadota</taxon>
        <taxon>Alphaproteobacteria</taxon>
        <taxon>Rhodospirillales</taxon>
        <taxon>Kiloniellaceae</taxon>
        <taxon>Kiloniella</taxon>
    </lineage>
</organism>
<evidence type="ECO:0000313" key="2">
    <source>
        <dbReference type="Proteomes" id="UP000035444"/>
    </source>
</evidence>
<protein>
    <submittedName>
        <fullName evidence="1">Uncharacterized protein</fullName>
    </submittedName>
</protein>
<gene>
    <name evidence="1" type="ORF">WH96_06415</name>
</gene>
<keyword evidence="2" id="KW-1185">Reference proteome</keyword>
<comment type="caution">
    <text evidence="1">The sequence shown here is derived from an EMBL/GenBank/DDBJ whole genome shotgun (WGS) entry which is preliminary data.</text>
</comment>
<accession>A0A0H2MZ86</accession>
<proteinExistence type="predicted"/>
<dbReference type="AlphaFoldDB" id="A0A0H2MZ86"/>
<name>A0A0H2MZ86_9PROT</name>
<dbReference type="EMBL" id="LAQL01000003">
    <property type="protein sequence ID" value="KLN61975.1"/>
    <property type="molecule type" value="Genomic_DNA"/>
</dbReference>
<feature type="non-terminal residue" evidence="1">
    <location>
        <position position="1"/>
    </location>
</feature>
<dbReference type="Gene3D" id="3.30.70.100">
    <property type="match status" value="1"/>
</dbReference>
<evidence type="ECO:0000313" key="1">
    <source>
        <dbReference type="EMBL" id="KLN61975.1"/>
    </source>
</evidence>
<dbReference type="Proteomes" id="UP000035444">
    <property type="component" value="Unassembled WGS sequence"/>
</dbReference>
<reference evidence="1 2" key="1">
    <citation type="submission" date="2015-03" db="EMBL/GenBank/DDBJ databases">
        <title>Genome Sequence of Kiloniella spongiae MEBiC09566, isolated from a marine sponge.</title>
        <authorList>
            <person name="Shao Z."/>
            <person name="Wang L."/>
            <person name="Li X."/>
        </authorList>
    </citation>
    <scope>NUCLEOTIDE SEQUENCE [LARGE SCALE GENOMIC DNA]</scope>
    <source>
        <strain evidence="1 2">MEBiC09566</strain>
    </source>
</reference>